<dbReference type="InterPro" id="IPR036956">
    <property type="entry name" value="Impact_N_sf"/>
</dbReference>
<dbReference type="GeneID" id="30028025"/>
<dbReference type="RefSeq" id="XP_018710575.1">
    <property type="nucleotide sequence ID" value="XM_018855049.1"/>
</dbReference>
<keyword evidence="3" id="KW-0687">Ribonucleoprotein</keyword>
<accession>A0A1A0H7U0</accession>
<dbReference type="Pfam" id="PF01205">
    <property type="entry name" value="Impact_N"/>
    <property type="match status" value="1"/>
</dbReference>
<evidence type="ECO:0000256" key="1">
    <source>
        <dbReference type="ARBA" id="ARBA00007665"/>
    </source>
</evidence>
<keyword evidence="4" id="KW-1185">Reference proteome</keyword>
<dbReference type="Proteomes" id="UP000092555">
    <property type="component" value="Unassembled WGS sequence"/>
</dbReference>
<dbReference type="OrthoDB" id="69641at2759"/>
<reference evidence="3 4" key="1">
    <citation type="submission" date="2016-05" db="EMBL/GenBank/DDBJ databases">
        <title>Comparative genomics of biotechnologically important yeasts.</title>
        <authorList>
            <consortium name="DOE Joint Genome Institute"/>
            <person name="Riley R."/>
            <person name="Haridas S."/>
            <person name="Wolfe K.H."/>
            <person name="Lopes M.R."/>
            <person name="Hittinger C.T."/>
            <person name="Goker M."/>
            <person name="Salamov A."/>
            <person name="Wisecaver J."/>
            <person name="Long T.M."/>
            <person name="Aerts A.L."/>
            <person name="Barry K."/>
            <person name="Choi C."/>
            <person name="Clum A."/>
            <person name="Coughlan A.Y."/>
            <person name="Deshpande S."/>
            <person name="Douglass A.P."/>
            <person name="Hanson S.J."/>
            <person name="Klenk H.-P."/>
            <person name="LaButti K."/>
            <person name="Lapidus A."/>
            <person name="Lindquist E."/>
            <person name="Lipzen A."/>
            <person name="Meier-kolthoff J.P."/>
            <person name="Ohm R.A."/>
            <person name="Otillar R.P."/>
            <person name="Pangilinan J."/>
            <person name="Peng Y."/>
            <person name="Rokas A."/>
            <person name="Rosa C.A."/>
            <person name="Scheuner C."/>
            <person name="Sibirny A.A."/>
            <person name="Slot J.C."/>
            <person name="Stielow J.B."/>
            <person name="Sun H."/>
            <person name="Kurtzman C.P."/>
            <person name="Blackwell M."/>
            <person name="Grigoriev I.V."/>
            <person name="Jeffries T.W."/>
        </authorList>
    </citation>
    <scope>NUCLEOTIDE SEQUENCE [LARGE SCALE GENOMIC DNA]</scope>
    <source>
        <strain evidence="3 4">NRRL YB-4993</strain>
    </source>
</reference>
<evidence type="ECO:0000313" key="3">
    <source>
        <dbReference type="EMBL" id="OBA20050.1"/>
    </source>
</evidence>
<dbReference type="InterPro" id="IPR023582">
    <property type="entry name" value="Impact"/>
</dbReference>
<dbReference type="PANTHER" id="PTHR16301:SF17">
    <property type="entry name" value="IMPACT FAMILY MEMBER YDL177C"/>
    <property type="match status" value="1"/>
</dbReference>
<dbReference type="STRING" id="869754.A0A1A0H7U0"/>
<dbReference type="SUPFAM" id="SSF54211">
    <property type="entry name" value="Ribosomal protein S5 domain 2-like"/>
    <property type="match status" value="1"/>
</dbReference>
<dbReference type="EMBL" id="LXTC01000005">
    <property type="protein sequence ID" value="OBA20050.1"/>
    <property type="molecule type" value="Genomic_DNA"/>
</dbReference>
<dbReference type="GO" id="GO:0005840">
    <property type="term" value="C:ribosome"/>
    <property type="evidence" value="ECO:0007669"/>
    <property type="project" value="UniProtKB-KW"/>
</dbReference>
<dbReference type="GO" id="GO:0005737">
    <property type="term" value="C:cytoplasm"/>
    <property type="evidence" value="ECO:0007669"/>
    <property type="project" value="TreeGrafter"/>
</dbReference>
<dbReference type="Gene3D" id="3.30.230.30">
    <property type="entry name" value="Impact, N-terminal domain"/>
    <property type="match status" value="1"/>
</dbReference>
<dbReference type="AlphaFoldDB" id="A0A1A0H7U0"/>
<evidence type="ECO:0000313" key="4">
    <source>
        <dbReference type="Proteomes" id="UP000092555"/>
    </source>
</evidence>
<dbReference type="GO" id="GO:0140469">
    <property type="term" value="P:GCN2-mediated signaling"/>
    <property type="evidence" value="ECO:0007669"/>
    <property type="project" value="TreeGrafter"/>
</dbReference>
<keyword evidence="3" id="KW-0689">Ribosomal protein</keyword>
<dbReference type="InterPro" id="IPR001498">
    <property type="entry name" value="Impact_N"/>
</dbReference>
<comment type="similarity">
    <text evidence="1">Belongs to the IMPACT family.</text>
</comment>
<comment type="caution">
    <text evidence="3">The sequence shown here is derived from an EMBL/GenBank/DDBJ whole genome shotgun (WGS) entry which is preliminary data.</text>
</comment>
<dbReference type="GO" id="GO:0006446">
    <property type="term" value="P:regulation of translational initiation"/>
    <property type="evidence" value="ECO:0007669"/>
    <property type="project" value="TreeGrafter"/>
</dbReference>
<feature type="domain" description="Impact N-terminal" evidence="2">
    <location>
        <begin position="39"/>
        <end position="157"/>
    </location>
</feature>
<dbReference type="PANTHER" id="PTHR16301">
    <property type="entry name" value="IMPACT-RELATED"/>
    <property type="match status" value="1"/>
</dbReference>
<gene>
    <name evidence="3" type="ORF">METBIDRAFT_212004</name>
</gene>
<dbReference type="InterPro" id="IPR020568">
    <property type="entry name" value="Ribosomal_Su5_D2-typ_SF"/>
</dbReference>
<name>A0A1A0H7U0_9ASCO</name>
<sequence>MKMSLLLPRAHLSSIYTIFGRRNYSIVKNWNESQIITDRRSKFQARHVEISDLTEIPEILRQFLADHKSIAKNSSHPHMLAWRTGQLSSADPGQDPVYTNIQQGFKDCGEKGAGSKILDVLISQNAMNKLVIVTRWFGGSHLGSLRFRHIVNCSAESLRKGSHGEQRCLKRKTR</sequence>
<evidence type="ECO:0000259" key="2">
    <source>
        <dbReference type="Pfam" id="PF01205"/>
    </source>
</evidence>
<protein>
    <submittedName>
        <fullName evidence="3">Ribosomal protein S5 domain 2-like protein</fullName>
    </submittedName>
</protein>
<proteinExistence type="inferred from homology"/>
<organism evidence="3 4">
    <name type="scientific">Metschnikowia bicuspidata var. bicuspidata NRRL YB-4993</name>
    <dbReference type="NCBI Taxonomy" id="869754"/>
    <lineage>
        <taxon>Eukaryota</taxon>
        <taxon>Fungi</taxon>
        <taxon>Dikarya</taxon>
        <taxon>Ascomycota</taxon>
        <taxon>Saccharomycotina</taxon>
        <taxon>Pichiomycetes</taxon>
        <taxon>Metschnikowiaceae</taxon>
        <taxon>Metschnikowia</taxon>
    </lineage>
</organism>